<protein>
    <submittedName>
        <fullName evidence="3">Uncharacterized protein</fullName>
    </submittedName>
</protein>
<evidence type="ECO:0000313" key="3">
    <source>
        <dbReference type="EMBL" id="PSN71002.1"/>
    </source>
</evidence>
<dbReference type="STRING" id="1448308.A0A2T2P018"/>
<keyword evidence="2" id="KW-1133">Transmembrane helix</keyword>
<feature type="compositionally biased region" description="Low complexity" evidence="1">
    <location>
        <begin position="618"/>
        <end position="632"/>
    </location>
</feature>
<evidence type="ECO:0000256" key="1">
    <source>
        <dbReference type="SAM" id="MobiDB-lite"/>
    </source>
</evidence>
<sequence length="730" mass="81034">MDCDNRRTDSPNLLRRKPVPPCEPANASERFTLQSAFAATIVAGIVFSWPVRWIFSGAPLLFYSLILGQANGYRVLPFIPFWSIFATVNLAYVVASTSWLLYWAFILICYPSILLSCLFQFDAAGNFARRAFRKLICDVHFIRDTVSFFGLPALEIDKDIFGLLVIRGVTISLSTLTATAHGVEVGIKLMDDMELAIQTEKVVVSLFRRIEIGDVYANVKGGEGEMSFADLHADAVESADQGLLSTNTPILLAAAAALTKRESGSDVGFDSVGDDSSIKKSGLKATAEPVIKISPDEAKAREKYDQILQSISDTSAIRIAREKLKEAVRGDSNSSILDTESNLRAAICAHIHNQPSIPHPPSQSIKLSTIRNSSSPSVKRFLHRLPFLLRALLNPLSYFHPVSIANITVAGSGEYMVTMMRNHLFKHYAVQDSDIRRLERRITNWFANANFTAGLSNLYCTAQVPINTIYDIECNVKIQNALAHRTLSAATNLNQVVQLGGADAIISLPSYLLPHHEHILPPKLTSGEELELEQAIEQAEGTPRKVQLARELEQRRKDETNMKISAHAHLPATFDQELLNFVAAILKASKVIEIEKEHEELILKRASTEELEMDLQRTDSMASTASDSSLTSIEENSEALNPASPKSFNRFMRRMDRGFKDMNFNMKDGWRRASVSTVQAMANDRWIARIVGNVMRKLEKAQGDVGYSGLIPLSLAPFREKAEEDSKILP</sequence>
<evidence type="ECO:0000256" key="2">
    <source>
        <dbReference type="SAM" id="Phobius"/>
    </source>
</evidence>
<proteinExistence type="predicted"/>
<dbReference type="Proteomes" id="UP000240883">
    <property type="component" value="Unassembled WGS sequence"/>
</dbReference>
<keyword evidence="2" id="KW-0472">Membrane</keyword>
<keyword evidence="2" id="KW-0812">Transmembrane</keyword>
<feature type="region of interest" description="Disordered" evidence="1">
    <location>
        <begin position="614"/>
        <end position="645"/>
    </location>
</feature>
<organism evidence="3 4">
    <name type="scientific">Corynespora cassiicola Philippines</name>
    <dbReference type="NCBI Taxonomy" id="1448308"/>
    <lineage>
        <taxon>Eukaryota</taxon>
        <taxon>Fungi</taxon>
        <taxon>Dikarya</taxon>
        <taxon>Ascomycota</taxon>
        <taxon>Pezizomycotina</taxon>
        <taxon>Dothideomycetes</taxon>
        <taxon>Pleosporomycetidae</taxon>
        <taxon>Pleosporales</taxon>
        <taxon>Corynesporascaceae</taxon>
        <taxon>Corynespora</taxon>
    </lineage>
</organism>
<keyword evidence="4" id="KW-1185">Reference proteome</keyword>
<evidence type="ECO:0000313" key="4">
    <source>
        <dbReference type="Proteomes" id="UP000240883"/>
    </source>
</evidence>
<feature type="transmembrane region" description="Helical" evidence="2">
    <location>
        <begin position="100"/>
        <end position="121"/>
    </location>
</feature>
<dbReference type="EMBL" id="KZ678131">
    <property type="protein sequence ID" value="PSN71002.1"/>
    <property type="molecule type" value="Genomic_DNA"/>
</dbReference>
<gene>
    <name evidence="3" type="ORF">BS50DRAFT_271178</name>
</gene>
<accession>A0A2T2P018</accession>
<feature type="transmembrane region" description="Helical" evidence="2">
    <location>
        <begin position="36"/>
        <end position="63"/>
    </location>
</feature>
<feature type="transmembrane region" description="Helical" evidence="2">
    <location>
        <begin position="75"/>
        <end position="94"/>
    </location>
</feature>
<dbReference type="AlphaFoldDB" id="A0A2T2P018"/>
<name>A0A2T2P018_CORCC</name>
<dbReference type="OrthoDB" id="5372451at2759"/>
<reference evidence="3 4" key="1">
    <citation type="journal article" date="2018" name="Front. Microbiol.">
        <title>Genome-Wide Analysis of Corynespora cassiicola Leaf Fall Disease Putative Effectors.</title>
        <authorList>
            <person name="Lopez D."/>
            <person name="Ribeiro S."/>
            <person name="Label P."/>
            <person name="Fumanal B."/>
            <person name="Venisse J.S."/>
            <person name="Kohler A."/>
            <person name="de Oliveira R.R."/>
            <person name="Labutti K."/>
            <person name="Lipzen A."/>
            <person name="Lail K."/>
            <person name="Bauer D."/>
            <person name="Ohm R.A."/>
            <person name="Barry K.W."/>
            <person name="Spatafora J."/>
            <person name="Grigoriev I.V."/>
            <person name="Martin F.M."/>
            <person name="Pujade-Renaud V."/>
        </authorList>
    </citation>
    <scope>NUCLEOTIDE SEQUENCE [LARGE SCALE GENOMIC DNA]</scope>
    <source>
        <strain evidence="3 4">Philippines</strain>
    </source>
</reference>